<dbReference type="GO" id="GO:0006310">
    <property type="term" value="P:DNA recombination"/>
    <property type="evidence" value="ECO:0007669"/>
    <property type="project" value="UniProtKB-KW"/>
</dbReference>
<dbReference type="SUPFAM" id="SSF56349">
    <property type="entry name" value="DNA breaking-rejoining enzymes"/>
    <property type="match status" value="1"/>
</dbReference>
<gene>
    <name evidence="4" type="primary">xerC_70</name>
    <name evidence="4" type="ORF">GALL_530710</name>
</gene>
<reference evidence="4" key="1">
    <citation type="submission" date="2016-10" db="EMBL/GenBank/DDBJ databases">
        <title>Sequence of Gallionella enrichment culture.</title>
        <authorList>
            <person name="Poehlein A."/>
            <person name="Muehling M."/>
            <person name="Daniel R."/>
        </authorList>
    </citation>
    <scope>NUCLEOTIDE SEQUENCE</scope>
</reference>
<dbReference type="InterPro" id="IPR002104">
    <property type="entry name" value="Integrase_catalytic"/>
</dbReference>
<dbReference type="PANTHER" id="PTHR30349:SF41">
    <property type="entry name" value="INTEGRASE_RECOMBINASE PROTEIN MJ0367-RELATED"/>
    <property type="match status" value="1"/>
</dbReference>
<evidence type="ECO:0000256" key="1">
    <source>
        <dbReference type="ARBA" id="ARBA00023125"/>
    </source>
</evidence>
<dbReference type="EMBL" id="MLJW01007379">
    <property type="protein sequence ID" value="OIQ65371.1"/>
    <property type="molecule type" value="Genomic_DNA"/>
</dbReference>
<dbReference type="InterPro" id="IPR011010">
    <property type="entry name" value="DNA_brk_join_enz"/>
</dbReference>
<dbReference type="PANTHER" id="PTHR30349">
    <property type="entry name" value="PHAGE INTEGRASE-RELATED"/>
    <property type="match status" value="1"/>
</dbReference>
<evidence type="ECO:0000256" key="2">
    <source>
        <dbReference type="ARBA" id="ARBA00023172"/>
    </source>
</evidence>
<organism evidence="4">
    <name type="scientific">mine drainage metagenome</name>
    <dbReference type="NCBI Taxonomy" id="410659"/>
    <lineage>
        <taxon>unclassified sequences</taxon>
        <taxon>metagenomes</taxon>
        <taxon>ecological metagenomes</taxon>
    </lineage>
</organism>
<evidence type="ECO:0000259" key="3">
    <source>
        <dbReference type="PROSITE" id="PS51898"/>
    </source>
</evidence>
<dbReference type="Gene3D" id="1.10.443.10">
    <property type="entry name" value="Intergrase catalytic core"/>
    <property type="match status" value="1"/>
</dbReference>
<dbReference type="PROSITE" id="PS51898">
    <property type="entry name" value="TYR_RECOMBINASE"/>
    <property type="match status" value="1"/>
</dbReference>
<dbReference type="Pfam" id="PF00589">
    <property type="entry name" value="Phage_integrase"/>
    <property type="match status" value="1"/>
</dbReference>
<feature type="domain" description="Tyr recombinase" evidence="3">
    <location>
        <begin position="1"/>
        <end position="158"/>
    </location>
</feature>
<dbReference type="InterPro" id="IPR013762">
    <property type="entry name" value="Integrase-like_cat_sf"/>
</dbReference>
<proteinExistence type="predicted"/>
<dbReference type="AlphaFoldDB" id="A0A1J5PJA8"/>
<dbReference type="GO" id="GO:0003677">
    <property type="term" value="F:DNA binding"/>
    <property type="evidence" value="ECO:0007669"/>
    <property type="project" value="UniProtKB-KW"/>
</dbReference>
<dbReference type="GO" id="GO:0015074">
    <property type="term" value="P:DNA integration"/>
    <property type="evidence" value="ECO:0007669"/>
    <property type="project" value="InterPro"/>
</dbReference>
<comment type="caution">
    <text evidence="4">The sequence shown here is derived from an EMBL/GenBank/DDBJ whole genome shotgun (WGS) entry which is preliminary data.</text>
</comment>
<evidence type="ECO:0000313" key="4">
    <source>
        <dbReference type="EMBL" id="OIQ65371.1"/>
    </source>
</evidence>
<keyword evidence="1" id="KW-0238">DNA-binding</keyword>
<protein>
    <submittedName>
        <fullName evidence="4">Tyrosine recombinase XerC</fullName>
    </submittedName>
</protein>
<accession>A0A1J5PJA8</accession>
<sequence>MLGSGLRVSEVQHLDCSDLVEVDGAPVLWVRCGKGAKDRMVPIDEEVSEAIHRYLADGGRRVGEPGPLFLAEDRAAEARGNLRLSSFGIRYVLGRVAGSAAIAKRITPHALRHTFGMEFQRNSGDLNKTAKILGHSTLVPTLRYTDHLQLAELRTSLPHWVRARRTEA</sequence>
<name>A0A1J5PJA8_9ZZZZ</name>
<keyword evidence="2" id="KW-0233">DNA recombination</keyword>
<dbReference type="InterPro" id="IPR050090">
    <property type="entry name" value="Tyrosine_recombinase_XerCD"/>
</dbReference>